<gene>
    <name evidence="1" type="ORF">SAMN04488010_3577</name>
</gene>
<organism evidence="1 2">
    <name type="scientific">Maribacter stanieri</name>
    <dbReference type="NCBI Taxonomy" id="440514"/>
    <lineage>
        <taxon>Bacteria</taxon>
        <taxon>Pseudomonadati</taxon>
        <taxon>Bacteroidota</taxon>
        <taxon>Flavobacteriia</taxon>
        <taxon>Flavobacteriales</taxon>
        <taxon>Flavobacteriaceae</taxon>
        <taxon>Maribacter</taxon>
    </lineage>
</organism>
<accession>A0A1I6KD11</accession>
<proteinExistence type="predicted"/>
<dbReference type="RefSeq" id="WP_143099100.1">
    <property type="nucleotide sequence ID" value="NZ_FOYX01000004.1"/>
</dbReference>
<sequence length="394" mass="43747">MKLTLKNIYLITLCTSLFLGFMSCELEDTVEEEKAPSEPEVILNTENSIMSFLVVLNDVEYKAEIDTLNNSILLILPFGTDLTSILPNVIVPENATISPNPSSVQNYEEGVIFTITAEDGSTKEYEVTIIAPSDENNIIDLTIENELSQSIRGFIDEESKSILFEVPNTLDLSAVKVSFTVPDMAISEPESDSVIDLSSTTTFSITAENGDVLEYTVSAYTENLLTNPNGDNNGSGWTFSPNTGVETNSEYGNIFYVTANDGDFSPHINQTINFPRDYSDKYVLFIGNLTTEKVIEDSITRHSYLWANQIGDFSPDDWIYMQGMIHSVGANEWEVVSGAHKLLPNVTGTYFKIAQGLRNGDPYDGTTCKFRDLEVRLFESAEDAAIYVSQIYNQ</sequence>
<dbReference type="STRING" id="440514.SAMN04488010_3577"/>
<evidence type="ECO:0000313" key="1">
    <source>
        <dbReference type="EMBL" id="SFR89112.1"/>
    </source>
</evidence>
<dbReference type="EMBL" id="FOYX01000004">
    <property type="protein sequence ID" value="SFR89112.1"/>
    <property type="molecule type" value="Genomic_DNA"/>
</dbReference>
<dbReference type="AlphaFoldDB" id="A0A1I6KD11"/>
<name>A0A1I6KD11_9FLAO</name>
<dbReference type="Proteomes" id="UP000199462">
    <property type="component" value="Unassembled WGS sequence"/>
</dbReference>
<dbReference type="Gene3D" id="2.60.40.2340">
    <property type="match status" value="2"/>
</dbReference>
<evidence type="ECO:0008006" key="3">
    <source>
        <dbReference type="Google" id="ProtNLM"/>
    </source>
</evidence>
<reference evidence="2" key="1">
    <citation type="submission" date="2016-10" db="EMBL/GenBank/DDBJ databases">
        <authorList>
            <person name="Varghese N."/>
            <person name="Submissions S."/>
        </authorList>
    </citation>
    <scope>NUCLEOTIDE SEQUENCE [LARGE SCALE GENOMIC DNA]</scope>
    <source>
        <strain evidence="2">DSM 19891</strain>
    </source>
</reference>
<evidence type="ECO:0000313" key="2">
    <source>
        <dbReference type="Proteomes" id="UP000199462"/>
    </source>
</evidence>
<keyword evidence="2" id="KW-1185">Reference proteome</keyword>
<protein>
    <recommendedName>
        <fullName evidence="3">DUF5018 domain-containing protein</fullName>
    </recommendedName>
</protein>
<dbReference type="PROSITE" id="PS51257">
    <property type="entry name" value="PROKAR_LIPOPROTEIN"/>
    <property type="match status" value="1"/>
</dbReference>